<organism evidence="1 2">
    <name type="scientific">Mycobacterium paraense</name>
    <dbReference type="NCBI Taxonomy" id="767916"/>
    <lineage>
        <taxon>Bacteria</taxon>
        <taxon>Bacillati</taxon>
        <taxon>Actinomycetota</taxon>
        <taxon>Actinomycetes</taxon>
        <taxon>Mycobacteriales</taxon>
        <taxon>Mycobacteriaceae</taxon>
        <taxon>Mycobacterium</taxon>
        <taxon>Mycobacterium simiae complex</taxon>
    </lineage>
</organism>
<dbReference type="Proteomes" id="UP000193285">
    <property type="component" value="Unassembled WGS sequence"/>
</dbReference>
<reference evidence="1 2" key="1">
    <citation type="journal article" date="2015" name="Emerg. Microbes Infect.">
        <title>Characterization of 17 strains belonging to the Mycobacterium simiae complex and description of Mycobacterium paraense sp. nov.</title>
        <authorList>
            <person name="Fusco da Costa A.R."/>
            <person name="Fedrizzi T."/>
            <person name="Lopes M.L."/>
            <person name="Pecorari M."/>
            <person name="Oliveira da Costa W.L."/>
            <person name="Giacobazzi E."/>
            <person name="da Costa Bahia J.R."/>
            <person name="De Sanctis V."/>
            <person name="Batista Lima K.V."/>
            <person name="Bertorelli R."/>
            <person name="Grottola A."/>
            <person name="Fabio A."/>
            <person name="Mariottini A."/>
            <person name="Ferretti P."/>
            <person name="Di Leva F."/>
            <person name="Fregni Serpini G."/>
            <person name="Tagliazucchi S."/>
            <person name="Rumpianesi F."/>
            <person name="Jousson O."/>
            <person name="Segata N."/>
            <person name="Tortoli E."/>
        </authorList>
    </citation>
    <scope>NUCLEOTIDE SEQUENCE [LARGE SCALE GENOMIC DNA]</scope>
    <source>
        <strain evidence="1 2">IEC33</strain>
    </source>
</reference>
<dbReference type="EMBL" id="LQPN01000059">
    <property type="protein sequence ID" value="ORW43100.1"/>
    <property type="molecule type" value="Genomic_DNA"/>
</dbReference>
<protein>
    <recommendedName>
        <fullName evidence="3">Gp13 protein</fullName>
    </recommendedName>
</protein>
<name>A0A1X2A754_9MYCO</name>
<dbReference type="AlphaFoldDB" id="A0A1X2A754"/>
<proteinExistence type="predicted"/>
<evidence type="ECO:0008006" key="3">
    <source>
        <dbReference type="Google" id="ProtNLM"/>
    </source>
</evidence>
<evidence type="ECO:0000313" key="2">
    <source>
        <dbReference type="Proteomes" id="UP000193285"/>
    </source>
</evidence>
<accession>A0A1X2A754</accession>
<evidence type="ECO:0000313" key="1">
    <source>
        <dbReference type="EMBL" id="ORW43100.1"/>
    </source>
</evidence>
<sequence length="256" mass="27675">MQFEAPLLPAPTYGLYEVVTWAQDGTEPLRWLPSGVEIRPVNFGADNEFGVWGAPWDVSEADLTDDDVKTGDRPDISDLASFEAITVWGFDRNQVGDLRADARQDVRDRAARNLARLEPQQVETSFAARLLADAGSPATATGIGDAIAKLEAQLAKTQTVGLIHASAQWATPALAGLFIYREGKTFRTAMGHQIVFGGGYVDSLSTTLVATSPVFGWRGAVEQLEQTDPFTNRFIAIAERSVLVAYESAITAVTIS</sequence>
<comment type="caution">
    <text evidence="1">The sequence shown here is derived from an EMBL/GenBank/DDBJ whole genome shotgun (WGS) entry which is preliminary data.</text>
</comment>
<gene>
    <name evidence="1" type="ORF">AWB90_18270</name>
</gene>